<dbReference type="GeneTree" id="ENSGT00390000004029"/>
<dbReference type="PANTHER" id="PTHR12119:SF2">
    <property type="entry name" value="CYTOCHROME B-C1 COMPLEX SUBUNIT 8"/>
    <property type="match status" value="1"/>
</dbReference>
<keyword evidence="10 13" id="KW-0496">Mitochondrion</keyword>
<evidence type="ECO:0000256" key="3">
    <source>
        <dbReference type="ARBA" id="ARBA00016324"/>
    </source>
</evidence>
<dbReference type="Ensembl" id="ENSECAT00000046536.2">
    <property type="protein sequence ID" value="ENSECAP00000033171.2"/>
    <property type="gene ID" value="ENSECAG00000029282.2"/>
</dbReference>
<dbReference type="GO" id="GO:0005743">
    <property type="term" value="C:mitochondrial inner membrane"/>
    <property type="evidence" value="ECO:0007669"/>
    <property type="project" value="UniProtKB-SubCell"/>
</dbReference>
<accession>A0A3Q2HF92</accession>
<evidence type="ECO:0000256" key="8">
    <source>
        <dbReference type="ARBA" id="ARBA00022982"/>
    </source>
</evidence>
<evidence type="ECO:0000256" key="11">
    <source>
        <dbReference type="ARBA" id="ARBA00023136"/>
    </source>
</evidence>
<protein>
    <recommendedName>
        <fullName evidence="3 13">Cytochrome b-c1 complex subunit 8</fullName>
    </recommendedName>
    <alternativeName>
        <fullName evidence="13">Complex III subunit 8</fullName>
    </alternativeName>
</protein>
<dbReference type="Bgee" id="ENSECAG00000029282">
    <property type="expression patterns" value="Expressed in gluteus medius and 23 other cell types or tissues"/>
</dbReference>
<evidence type="ECO:0000256" key="6">
    <source>
        <dbReference type="ARBA" id="ARBA00022692"/>
    </source>
</evidence>
<dbReference type="Proteomes" id="UP000002281">
    <property type="component" value="Chromosome 14"/>
</dbReference>
<dbReference type="InterPro" id="IPR036642">
    <property type="entry name" value="Cyt_bc1_su8_sf"/>
</dbReference>
<evidence type="ECO:0000256" key="5">
    <source>
        <dbReference type="ARBA" id="ARBA00022660"/>
    </source>
</evidence>
<keyword evidence="8 13" id="KW-0249">Electron transport</keyword>
<evidence type="ECO:0000256" key="12">
    <source>
        <dbReference type="ARBA" id="ARBA00047105"/>
    </source>
</evidence>
<evidence type="ECO:0000313" key="16">
    <source>
        <dbReference type="Proteomes" id="UP000002281"/>
    </source>
</evidence>
<evidence type="ECO:0000256" key="14">
    <source>
        <dbReference type="SAM" id="MobiDB-lite"/>
    </source>
</evidence>
<dbReference type="InterPro" id="IPR004205">
    <property type="entry name" value="Cyt_bc1_su8"/>
</dbReference>
<keyword evidence="16" id="KW-1185">Reference proteome</keyword>
<evidence type="ECO:0000256" key="4">
    <source>
        <dbReference type="ARBA" id="ARBA00022448"/>
    </source>
</evidence>
<evidence type="ECO:0000313" key="15">
    <source>
        <dbReference type="Ensembl" id="ENSECAP00000033171.2"/>
    </source>
</evidence>
<feature type="region of interest" description="Disordered" evidence="14">
    <location>
        <begin position="1"/>
        <end position="34"/>
    </location>
</feature>
<proteinExistence type="inferred from homology"/>
<evidence type="ECO:0000256" key="7">
    <source>
        <dbReference type="ARBA" id="ARBA00022792"/>
    </source>
</evidence>
<keyword evidence="6" id="KW-0812">Transmembrane</keyword>
<reference evidence="15" key="2">
    <citation type="submission" date="2025-08" db="UniProtKB">
        <authorList>
            <consortium name="Ensembl"/>
        </authorList>
    </citation>
    <scope>IDENTIFICATION</scope>
    <source>
        <strain evidence="15">Thoroughbred</strain>
    </source>
</reference>
<dbReference type="Pfam" id="PF02939">
    <property type="entry name" value="UcrQ"/>
    <property type="match status" value="1"/>
</dbReference>
<gene>
    <name evidence="15" type="primary">UQCRQ</name>
</gene>
<dbReference type="Gene3D" id="1.20.5.210">
    <property type="entry name" value="Cytochrome b-c1 complex subunit 8"/>
    <property type="match status" value="1"/>
</dbReference>
<reference evidence="15 16" key="1">
    <citation type="journal article" date="2009" name="Science">
        <title>Genome sequence, comparative analysis, and population genetics of the domestic horse.</title>
        <authorList>
            <consortium name="Broad Institute Genome Sequencing Platform"/>
            <consortium name="Broad Institute Whole Genome Assembly Team"/>
            <person name="Wade C.M."/>
            <person name="Giulotto E."/>
            <person name="Sigurdsson S."/>
            <person name="Zoli M."/>
            <person name="Gnerre S."/>
            <person name="Imsland F."/>
            <person name="Lear T.L."/>
            <person name="Adelson D.L."/>
            <person name="Bailey E."/>
            <person name="Bellone R.R."/>
            <person name="Bloecker H."/>
            <person name="Distl O."/>
            <person name="Edgar R.C."/>
            <person name="Garber M."/>
            <person name="Leeb T."/>
            <person name="Mauceli E."/>
            <person name="MacLeod J.N."/>
            <person name="Penedo M.C.T."/>
            <person name="Raison J.M."/>
            <person name="Sharpe T."/>
            <person name="Vogel J."/>
            <person name="Andersson L."/>
            <person name="Antczak D.F."/>
            <person name="Biagi T."/>
            <person name="Binns M.M."/>
            <person name="Chowdhary B.P."/>
            <person name="Coleman S.J."/>
            <person name="Della Valle G."/>
            <person name="Fryc S."/>
            <person name="Guerin G."/>
            <person name="Hasegawa T."/>
            <person name="Hill E.W."/>
            <person name="Jurka J."/>
            <person name="Kiialainen A."/>
            <person name="Lindgren G."/>
            <person name="Liu J."/>
            <person name="Magnani E."/>
            <person name="Mickelson J.R."/>
            <person name="Murray J."/>
            <person name="Nergadze S.G."/>
            <person name="Onofrio R."/>
            <person name="Pedroni S."/>
            <person name="Piras M.F."/>
            <person name="Raudsepp T."/>
            <person name="Rocchi M."/>
            <person name="Roeed K.H."/>
            <person name="Ryder O.A."/>
            <person name="Searle S."/>
            <person name="Skow L."/>
            <person name="Swinburne J.E."/>
            <person name="Syvaenen A.C."/>
            <person name="Tozaki T."/>
            <person name="Valberg S.J."/>
            <person name="Vaudin M."/>
            <person name="White J.R."/>
            <person name="Zody M.C."/>
            <person name="Lander E.S."/>
            <person name="Lindblad-Toh K."/>
        </authorList>
    </citation>
    <scope>NUCLEOTIDE SEQUENCE [LARGE SCALE GENOMIC DNA]</scope>
    <source>
        <strain evidence="15 16">Thoroughbred</strain>
    </source>
</reference>
<keyword evidence="9" id="KW-1133">Transmembrane helix</keyword>
<comment type="function">
    <text evidence="13">Component of the ubiquinol-cytochrome c oxidoreductase, a multisubunit transmembrane complex that is part of the mitochondrial electron transport chain which drives oxidative phosphorylation. The complex plays an important role in the uptake of multiple carbon sources present in different host niches.</text>
</comment>
<dbReference type="GO" id="GO:0006122">
    <property type="term" value="P:mitochondrial electron transport, ubiquinol to cytochrome c"/>
    <property type="evidence" value="ECO:0007669"/>
    <property type="project" value="UniProtKB-UniRule"/>
</dbReference>
<evidence type="ECO:0000256" key="10">
    <source>
        <dbReference type="ARBA" id="ARBA00023128"/>
    </source>
</evidence>
<dbReference type="PaxDb" id="9796-ENSECAP00000033171"/>
<evidence type="ECO:0000256" key="2">
    <source>
        <dbReference type="ARBA" id="ARBA00007668"/>
    </source>
</evidence>
<feature type="compositionally biased region" description="Basic and acidic residues" evidence="14">
    <location>
        <begin position="1"/>
        <end position="10"/>
    </location>
</feature>
<evidence type="ECO:0000256" key="9">
    <source>
        <dbReference type="ARBA" id="ARBA00022989"/>
    </source>
</evidence>
<name>A0A3Q2HF92_HORSE</name>
<comment type="similarity">
    <text evidence="2 13">Belongs to the UQCRQ/QCR8 family.</text>
</comment>
<dbReference type="GO" id="GO:0045275">
    <property type="term" value="C:respiratory chain complex III"/>
    <property type="evidence" value="ECO:0007669"/>
    <property type="project" value="UniProtKB-UniRule"/>
</dbReference>
<keyword evidence="7 13" id="KW-0999">Mitochondrion inner membrane</keyword>
<comment type="subunit">
    <text evidence="12 13">Component of the ubiquinol-cytochrome c oxidoreductase (cytochrome b-c1 complex, complex III, CIII), a multisubunit enzyme composed of 11 subunits. The complex is composed of 3 respiratory subunits cytochrome b, cytochrome c1 and Rieske protein UQCRFS1, 2 core protein subunits UQCRC1/QCR1 and UQCRC2/QCR2, and 6 low-molecular weight protein subunits UQCRH/QCR6, UQCRB/QCR7, UQCRQ/QCR8, UQCR10/QCR9, UQCR11/QCR10 and subunit 9, the cleavage product of Rieske protein UQCRFS1. The complex exists as an obligatory dimer and forms supercomplexes (SCs) in the inner mitochondrial membrane with NADH-ubiquinone oxidoreductase (complex I, CI) and cytochrome c oxidase (complex IV, CIV), resulting in different assemblies (supercomplex SCI(1)III(2)IV(1) and megacomplex MCI(2)III(2)IV(2)). Interacts with UQCC6.</text>
</comment>
<organism evidence="15 16">
    <name type="scientific">Equus caballus</name>
    <name type="common">Horse</name>
    <dbReference type="NCBI Taxonomy" id="9796"/>
    <lineage>
        <taxon>Eukaryota</taxon>
        <taxon>Metazoa</taxon>
        <taxon>Chordata</taxon>
        <taxon>Craniata</taxon>
        <taxon>Vertebrata</taxon>
        <taxon>Euteleostomi</taxon>
        <taxon>Mammalia</taxon>
        <taxon>Eutheria</taxon>
        <taxon>Laurasiatheria</taxon>
        <taxon>Perissodactyla</taxon>
        <taxon>Equidae</taxon>
        <taxon>Equus</taxon>
    </lineage>
</organism>
<dbReference type="AlphaFoldDB" id="A0A3Q2HF92"/>
<evidence type="ECO:0000256" key="1">
    <source>
        <dbReference type="ARBA" id="ARBA00004434"/>
    </source>
</evidence>
<dbReference type="PANTHER" id="PTHR12119">
    <property type="entry name" value="UBIQUINOL-CYTOCHROME C REDUCTASE COMPLEX UBIQUINONE-BINDING PROTEIN QP-C"/>
    <property type="match status" value="1"/>
</dbReference>
<keyword evidence="4 13" id="KW-0813">Transport</keyword>
<sequence>MGDIMTHDPQAEPSRGKRAAVEGASSFPPTTPNSRLAIADDYVRTLVTEFEETFYSILAPPPAQDRPPARSPAWTLLFRTGDNGAFPWRPQENGAAAATATMGREFGNLIRMRHVITYSLSPFEQRAFPHYFSKGIPNVLRRTRACILRVAPPFVAFYLVYTWGTQEFEKSKRKNPAAYENDK</sequence>
<reference evidence="15" key="3">
    <citation type="submission" date="2025-09" db="UniProtKB">
        <authorList>
            <consortium name="Ensembl"/>
        </authorList>
    </citation>
    <scope>IDENTIFICATION</scope>
    <source>
        <strain evidence="15">Thoroughbred</strain>
    </source>
</reference>
<dbReference type="SUPFAM" id="SSF81508">
    <property type="entry name" value="Ubiquinone-binding protein QP-C of cytochrome bc1 complex (Ubiquinol-cytochrome c reductase)"/>
    <property type="match status" value="1"/>
</dbReference>
<keyword evidence="11" id="KW-0472">Membrane</keyword>
<evidence type="ECO:0000256" key="13">
    <source>
        <dbReference type="RuleBase" id="RU368118"/>
    </source>
</evidence>
<dbReference type="FunCoup" id="A0A3Q2HF92">
    <property type="interactions" value="1177"/>
</dbReference>
<keyword evidence="5 13" id="KW-0679">Respiratory chain</keyword>
<comment type="subcellular location">
    <subcellularLocation>
        <location evidence="1 13">Mitochondrion inner membrane</location>
        <topology evidence="1 13">Single-pass membrane protein</topology>
    </subcellularLocation>
</comment>
<dbReference type="STRING" id="9796.ENSECAP00000033171"/>
<dbReference type="FunFam" id="1.20.5.210:FF:000001">
    <property type="entry name" value="Cytochrome b-c1 complex subunit 8"/>
    <property type="match status" value="1"/>
</dbReference>
<dbReference type="InParanoid" id="A0A3Q2HF92"/>